<sequence length="411" mass="44147">MPPHHEPPLENPKKFPVWAMGLANAPTGFVYGFISTAMGIMLASRGVSVAKIGAISALAFSPTFWAWLFAPILDVRFTKRFYALILAVLAAVLLAGAVVSMGDLSRFAILLTASSVAATLYSNAVAGWAPDVLADEEFDTMSGWFNVANLGAAGVFSIIAVTLMHRLPATTAAAFLALLVLAPALLLLWFPAPRQPEGTLAANFSAMRRDLFRVLRGSRIWLGLAIFLSPIAFALTNIFSSLGDEFHVPERWVTNLNGLGVAGVCSIGCLLAIPACRRWPRRNVFVLAAVGAAIFAAFLALTPHTLGCYAVGVLGYNFFQGFNYTAFVALALEITGPGNALSGTMMAMLTASMNVPIAALIWLDSRVHDRWGLQSMLWFDCLSAVVTAVVLLGFVIPRMERWVARREGHTA</sequence>
<evidence type="ECO:0000313" key="6">
    <source>
        <dbReference type="Proteomes" id="UP001596391"/>
    </source>
</evidence>
<dbReference type="Pfam" id="PF07690">
    <property type="entry name" value="MFS_1"/>
    <property type="match status" value="1"/>
</dbReference>
<reference evidence="6" key="1">
    <citation type="journal article" date="2019" name="Int. J. Syst. Evol. Microbiol.">
        <title>The Global Catalogue of Microorganisms (GCM) 10K type strain sequencing project: providing services to taxonomists for standard genome sequencing and annotation.</title>
        <authorList>
            <consortium name="The Broad Institute Genomics Platform"/>
            <consortium name="The Broad Institute Genome Sequencing Center for Infectious Disease"/>
            <person name="Wu L."/>
            <person name="Ma J."/>
        </authorList>
    </citation>
    <scope>NUCLEOTIDE SEQUENCE [LARGE SCALE GENOMIC DNA]</scope>
    <source>
        <strain evidence="6">CGMCC 1.16026</strain>
    </source>
</reference>
<evidence type="ECO:0000313" key="5">
    <source>
        <dbReference type="EMBL" id="MFC6646407.1"/>
    </source>
</evidence>
<keyword evidence="6" id="KW-1185">Reference proteome</keyword>
<feature type="transmembrane region" description="Helical" evidence="4">
    <location>
        <begin position="375"/>
        <end position="396"/>
    </location>
</feature>
<proteinExistence type="predicted"/>
<feature type="transmembrane region" description="Helical" evidence="4">
    <location>
        <begin position="252"/>
        <end position="273"/>
    </location>
</feature>
<keyword evidence="1 4" id="KW-0812">Transmembrane</keyword>
<evidence type="ECO:0000256" key="4">
    <source>
        <dbReference type="SAM" id="Phobius"/>
    </source>
</evidence>
<dbReference type="SUPFAM" id="SSF103473">
    <property type="entry name" value="MFS general substrate transporter"/>
    <property type="match status" value="1"/>
</dbReference>
<keyword evidence="2 4" id="KW-1133">Transmembrane helix</keyword>
<name>A0ABW1ZAE0_9BACT</name>
<dbReference type="EMBL" id="JBHSWI010000001">
    <property type="protein sequence ID" value="MFC6646407.1"/>
    <property type="molecule type" value="Genomic_DNA"/>
</dbReference>
<feature type="transmembrane region" description="Helical" evidence="4">
    <location>
        <begin position="141"/>
        <end position="163"/>
    </location>
</feature>
<evidence type="ECO:0000256" key="3">
    <source>
        <dbReference type="ARBA" id="ARBA00023136"/>
    </source>
</evidence>
<feature type="transmembrane region" description="Helical" evidence="4">
    <location>
        <begin position="21"/>
        <end position="43"/>
    </location>
</feature>
<dbReference type="InterPro" id="IPR011701">
    <property type="entry name" value="MFS"/>
</dbReference>
<dbReference type="RefSeq" id="WP_263370079.1">
    <property type="nucleotide sequence ID" value="NZ_JAGSYD010000001.1"/>
</dbReference>
<accession>A0ABW1ZAE0</accession>
<feature type="transmembrane region" description="Helical" evidence="4">
    <location>
        <begin position="49"/>
        <end position="69"/>
    </location>
</feature>
<organism evidence="5 6">
    <name type="scientific">Granulicella cerasi</name>
    <dbReference type="NCBI Taxonomy" id="741063"/>
    <lineage>
        <taxon>Bacteria</taxon>
        <taxon>Pseudomonadati</taxon>
        <taxon>Acidobacteriota</taxon>
        <taxon>Terriglobia</taxon>
        <taxon>Terriglobales</taxon>
        <taxon>Acidobacteriaceae</taxon>
        <taxon>Granulicella</taxon>
    </lineage>
</organism>
<comment type="caution">
    <text evidence="5">The sequence shown here is derived from an EMBL/GenBank/DDBJ whole genome shotgun (WGS) entry which is preliminary data.</text>
</comment>
<feature type="transmembrane region" description="Helical" evidence="4">
    <location>
        <begin position="285"/>
        <end position="303"/>
    </location>
</feature>
<dbReference type="Proteomes" id="UP001596391">
    <property type="component" value="Unassembled WGS sequence"/>
</dbReference>
<evidence type="ECO:0000256" key="1">
    <source>
        <dbReference type="ARBA" id="ARBA00022692"/>
    </source>
</evidence>
<dbReference type="Gene3D" id="1.20.1250.20">
    <property type="entry name" value="MFS general substrate transporter like domains"/>
    <property type="match status" value="2"/>
</dbReference>
<feature type="transmembrane region" description="Helical" evidence="4">
    <location>
        <begin position="309"/>
        <end position="332"/>
    </location>
</feature>
<feature type="transmembrane region" description="Helical" evidence="4">
    <location>
        <begin position="344"/>
        <end position="363"/>
    </location>
</feature>
<feature type="transmembrane region" description="Helical" evidence="4">
    <location>
        <begin position="220"/>
        <end position="240"/>
    </location>
</feature>
<dbReference type="InterPro" id="IPR036259">
    <property type="entry name" value="MFS_trans_sf"/>
</dbReference>
<keyword evidence="3 4" id="KW-0472">Membrane</keyword>
<evidence type="ECO:0000256" key="2">
    <source>
        <dbReference type="ARBA" id="ARBA00022989"/>
    </source>
</evidence>
<feature type="transmembrane region" description="Helical" evidence="4">
    <location>
        <begin position="169"/>
        <end position="190"/>
    </location>
</feature>
<feature type="transmembrane region" description="Helical" evidence="4">
    <location>
        <begin position="107"/>
        <end position="129"/>
    </location>
</feature>
<gene>
    <name evidence="5" type="ORF">ACFQBQ_12590</name>
</gene>
<feature type="transmembrane region" description="Helical" evidence="4">
    <location>
        <begin position="81"/>
        <end position="101"/>
    </location>
</feature>
<protein>
    <submittedName>
        <fullName evidence="5">MFS transporter</fullName>
    </submittedName>
</protein>